<feature type="region of interest" description="Disordered" evidence="1">
    <location>
        <begin position="1"/>
        <end position="41"/>
    </location>
</feature>
<evidence type="ECO:0000313" key="4">
    <source>
        <dbReference type="WBParaSite" id="TCLT_0000463901-mRNA-1"/>
    </source>
</evidence>
<evidence type="ECO:0000256" key="1">
    <source>
        <dbReference type="SAM" id="MobiDB-lite"/>
    </source>
</evidence>
<sequence length="110" mass="12163">MQRRYFRLPSHNKSTSATTSVASRKSTSVPKVSSPMQASDPSPIPDIPIILFLGGPGGGKTRHAARVQQALSKFGLVHVCMPDLIRAAIAKYRNIDSEWMEAAERYYRGF</sequence>
<reference evidence="2 3" key="2">
    <citation type="submission" date="2018-11" db="EMBL/GenBank/DDBJ databases">
        <authorList>
            <consortium name="Pathogen Informatics"/>
        </authorList>
    </citation>
    <scope>NUCLEOTIDE SEQUENCE [LARGE SCALE GENOMIC DNA]</scope>
</reference>
<evidence type="ECO:0000313" key="3">
    <source>
        <dbReference type="Proteomes" id="UP000276776"/>
    </source>
</evidence>
<dbReference type="AlphaFoldDB" id="A0A0N5CWC1"/>
<evidence type="ECO:0000313" key="2">
    <source>
        <dbReference type="EMBL" id="VDN01770.1"/>
    </source>
</evidence>
<accession>A0A0N5CWC1</accession>
<dbReference type="SUPFAM" id="SSF52540">
    <property type="entry name" value="P-loop containing nucleoside triphosphate hydrolases"/>
    <property type="match status" value="1"/>
</dbReference>
<name>A0A0N5CWC1_THECL</name>
<reference evidence="4" key="1">
    <citation type="submission" date="2017-02" db="UniProtKB">
        <authorList>
            <consortium name="WormBaseParasite"/>
        </authorList>
    </citation>
    <scope>IDENTIFICATION</scope>
</reference>
<keyword evidence="3" id="KW-1185">Reference proteome</keyword>
<feature type="compositionally biased region" description="Polar residues" evidence="1">
    <location>
        <begin position="11"/>
        <end position="37"/>
    </location>
</feature>
<dbReference type="STRING" id="103827.A0A0N5CWC1"/>
<dbReference type="Gene3D" id="3.40.50.300">
    <property type="entry name" value="P-loop containing nucleotide triphosphate hydrolases"/>
    <property type="match status" value="1"/>
</dbReference>
<proteinExistence type="predicted"/>
<dbReference type="Proteomes" id="UP000276776">
    <property type="component" value="Unassembled WGS sequence"/>
</dbReference>
<protein>
    <submittedName>
        <fullName evidence="4">Adenylate kinase</fullName>
    </submittedName>
</protein>
<dbReference type="OrthoDB" id="442176at2759"/>
<organism evidence="4">
    <name type="scientific">Thelazia callipaeda</name>
    <name type="common">Oriental eyeworm</name>
    <name type="synonym">Parasitic nematode</name>
    <dbReference type="NCBI Taxonomy" id="103827"/>
    <lineage>
        <taxon>Eukaryota</taxon>
        <taxon>Metazoa</taxon>
        <taxon>Ecdysozoa</taxon>
        <taxon>Nematoda</taxon>
        <taxon>Chromadorea</taxon>
        <taxon>Rhabditida</taxon>
        <taxon>Spirurina</taxon>
        <taxon>Spiruromorpha</taxon>
        <taxon>Thelazioidea</taxon>
        <taxon>Thelaziidae</taxon>
        <taxon>Thelazia</taxon>
    </lineage>
</organism>
<dbReference type="InterPro" id="IPR027417">
    <property type="entry name" value="P-loop_NTPase"/>
</dbReference>
<dbReference type="WBParaSite" id="TCLT_0000463901-mRNA-1">
    <property type="protein sequence ID" value="TCLT_0000463901-mRNA-1"/>
    <property type="gene ID" value="TCLT_0000463901"/>
</dbReference>
<dbReference type="EMBL" id="UYYF01004296">
    <property type="protein sequence ID" value="VDN01770.1"/>
    <property type="molecule type" value="Genomic_DNA"/>
</dbReference>
<gene>
    <name evidence="2" type="ORF">TCLT_LOCUS4628</name>
</gene>